<evidence type="ECO:0000256" key="1">
    <source>
        <dbReference type="ARBA" id="ARBA00023125"/>
    </source>
</evidence>
<dbReference type="PRINTS" id="PR00040">
    <property type="entry name" value="HTHMERR"/>
</dbReference>
<feature type="domain" description="HTH merR-type" evidence="2">
    <location>
        <begin position="1"/>
        <end position="70"/>
    </location>
</feature>
<dbReference type="PANTHER" id="PTHR30204">
    <property type="entry name" value="REDOX-CYCLING DRUG-SENSING TRANSCRIPTIONAL ACTIVATOR SOXR"/>
    <property type="match status" value="1"/>
</dbReference>
<keyword evidence="4" id="KW-1185">Reference proteome</keyword>
<dbReference type="Proteomes" id="UP001555826">
    <property type="component" value="Unassembled WGS sequence"/>
</dbReference>
<evidence type="ECO:0000313" key="3">
    <source>
        <dbReference type="EMBL" id="MEW9263638.1"/>
    </source>
</evidence>
<proteinExistence type="predicted"/>
<accession>A0ABV3P212</accession>
<evidence type="ECO:0000313" key="4">
    <source>
        <dbReference type="Proteomes" id="UP001555826"/>
    </source>
</evidence>
<comment type="caution">
    <text evidence="3">The sequence shown here is derived from an EMBL/GenBank/DDBJ whole genome shotgun (WGS) entry which is preliminary data.</text>
</comment>
<name>A0ABV3P212_9ACTN</name>
<dbReference type="InterPro" id="IPR000551">
    <property type="entry name" value="MerR-type_HTH_dom"/>
</dbReference>
<dbReference type="Gene3D" id="1.10.1660.10">
    <property type="match status" value="1"/>
</dbReference>
<gene>
    <name evidence="3" type="ORF">AB1207_02650</name>
</gene>
<dbReference type="InterPro" id="IPR047057">
    <property type="entry name" value="MerR_fam"/>
</dbReference>
<dbReference type="RefSeq" id="WP_367636243.1">
    <property type="nucleotide sequence ID" value="NZ_JBFNQN010000002.1"/>
</dbReference>
<evidence type="ECO:0000259" key="2">
    <source>
        <dbReference type="PROSITE" id="PS50937"/>
    </source>
</evidence>
<dbReference type="InterPro" id="IPR009061">
    <property type="entry name" value="DNA-bd_dom_put_sf"/>
</dbReference>
<dbReference type="PROSITE" id="PS50937">
    <property type="entry name" value="HTH_MERR_2"/>
    <property type="match status" value="1"/>
</dbReference>
<dbReference type="EMBL" id="JBFNQN010000002">
    <property type="protein sequence ID" value="MEW9263638.1"/>
    <property type="molecule type" value="Genomic_DNA"/>
</dbReference>
<protein>
    <submittedName>
        <fullName evidence="3">MerR family transcriptional regulator</fullName>
    </submittedName>
</protein>
<keyword evidence="1" id="KW-0238">DNA-binding</keyword>
<dbReference type="Pfam" id="PF13411">
    <property type="entry name" value="MerR_1"/>
    <property type="match status" value="1"/>
</dbReference>
<sequence>MRISELSTRSGVSQASIKFYTREGLLPAGDRTGYNQTDYSDDHLTRLRLIRSLIDVGGLPVAAVGRVLAAVDAPDLPLVEVLGVTQQALPQPVTPPTDSSRRHVLAFAAEHGWDVHEENPGVRVVAGVLDGWNAVDRGDLAALLPAYARAADLVAAADLDAVSGSIEDARQGGDREAAAQTVVVGTVLGDQLFAGLRRIAQQDTAFRRYGPSPGGDTP</sequence>
<dbReference type="PANTHER" id="PTHR30204:SF98">
    <property type="entry name" value="HTH-TYPE TRANSCRIPTIONAL REGULATOR ADHR"/>
    <property type="match status" value="1"/>
</dbReference>
<organism evidence="3 4">
    <name type="scientific">Kineococcus endophyticus</name>
    <dbReference type="NCBI Taxonomy" id="1181883"/>
    <lineage>
        <taxon>Bacteria</taxon>
        <taxon>Bacillati</taxon>
        <taxon>Actinomycetota</taxon>
        <taxon>Actinomycetes</taxon>
        <taxon>Kineosporiales</taxon>
        <taxon>Kineosporiaceae</taxon>
        <taxon>Kineococcus</taxon>
    </lineage>
</organism>
<dbReference type="SMART" id="SM00422">
    <property type="entry name" value="HTH_MERR"/>
    <property type="match status" value="1"/>
</dbReference>
<reference evidence="3 4" key="1">
    <citation type="submission" date="2024-07" db="EMBL/GenBank/DDBJ databases">
        <authorList>
            <person name="Thanompreechachai J."/>
            <person name="Duangmal K."/>
        </authorList>
    </citation>
    <scope>NUCLEOTIDE SEQUENCE [LARGE SCALE GENOMIC DNA]</scope>
    <source>
        <strain evidence="3 4">KCTC 19886</strain>
    </source>
</reference>
<dbReference type="SUPFAM" id="SSF46955">
    <property type="entry name" value="Putative DNA-binding domain"/>
    <property type="match status" value="1"/>
</dbReference>
<dbReference type="CDD" id="cd04780">
    <property type="entry name" value="HTH_MerR-like_sg5"/>
    <property type="match status" value="1"/>
</dbReference>